<keyword evidence="4" id="KW-1185">Reference proteome</keyword>
<reference evidence="3 4" key="1">
    <citation type="submission" date="2019-03" db="EMBL/GenBank/DDBJ databases">
        <title>Genomic Encyclopedia of Type Strains, Phase IV (KMG-IV): sequencing the most valuable type-strain genomes for metagenomic binning, comparative biology and taxonomic classification.</title>
        <authorList>
            <person name="Goeker M."/>
        </authorList>
    </citation>
    <scope>NUCLEOTIDE SEQUENCE [LARGE SCALE GENOMIC DNA]</scope>
    <source>
        <strain evidence="3 4">DSM 21100</strain>
    </source>
</reference>
<evidence type="ECO:0000256" key="2">
    <source>
        <dbReference type="SAM" id="SignalP"/>
    </source>
</evidence>
<dbReference type="Gene3D" id="3.20.20.80">
    <property type="entry name" value="Glycosidases"/>
    <property type="match status" value="1"/>
</dbReference>
<proteinExistence type="predicted"/>
<evidence type="ECO:0000256" key="1">
    <source>
        <dbReference type="SAM" id="MobiDB-lite"/>
    </source>
</evidence>
<feature type="signal peptide" evidence="2">
    <location>
        <begin position="1"/>
        <end position="21"/>
    </location>
</feature>
<dbReference type="SUPFAM" id="SSF51445">
    <property type="entry name" value="(Trans)glycosidases"/>
    <property type="match status" value="1"/>
</dbReference>
<feature type="region of interest" description="Disordered" evidence="1">
    <location>
        <begin position="151"/>
        <end position="174"/>
    </location>
</feature>
<dbReference type="GO" id="GO:0016787">
    <property type="term" value="F:hydrolase activity"/>
    <property type="evidence" value="ECO:0007669"/>
    <property type="project" value="UniProtKB-KW"/>
</dbReference>
<name>A0A4R3L0Z1_9SPHI</name>
<dbReference type="AlphaFoldDB" id="A0A4R3L0Z1"/>
<protein>
    <submittedName>
        <fullName evidence="3">Cellulase (Glycosyl hydrolase family 5)</fullName>
    </submittedName>
</protein>
<feature type="compositionally biased region" description="Polar residues" evidence="1">
    <location>
        <begin position="165"/>
        <end position="174"/>
    </location>
</feature>
<gene>
    <name evidence="3" type="ORF">EDD80_101270</name>
</gene>
<dbReference type="RefSeq" id="WP_132127534.1">
    <property type="nucleotide sequence ID" value="NZ_CP042432.1"/>
</dbReference>
<dbReference type="InterPro" id="IPR017853">
    <property type="entry name" value="GH"/>
</dbReference>
<sequence length="393" mass="45536">MKQLRLSLCLLAICMAFQQCTNSPDRKENETAGHKTGPGQVAEIWSKEKANQWYEKQGWLVGSNFTPSTAINQLEMWQAETFDTATINRELGWAASIGMNTARVYLHDLLWEQDSTGFLQRMDTFLAIADSHGILPLFVFFDSVWDPFPEPGKQREPKPHVHNSGWVQSPGANALKDSTQYPRLERYVKGVTSHFANDDRVLGWDVWNEPDNTNDRAYGKVELEEKEKYVLPLLEKSFEWVRSANPSQPVTSGVWLDDWSSHEKMTPLQQLQIEQSDIISFHNYDGPEEFEKRVKWLQRYERPLLCTEYMARPNGSTFEDILPLGKKYNIAMYNWGLVDGKSQTIYPWDSWDKQYTGEPEVWFHDIIRKDGTPYRQEEVDLIRELTAAAEQGK</sequence>
<accession>A0A4R3L0Z1</accession>
<keyword evidence="3" id="KW-0378">Hydrolase</keyword>
<evidence type="ECO:0000313" key="3">
    <source>
        <dbReference type="EMBL" id="TCS90072.1"/>
    </source>
</evidence>
<organism evidence="3 4">
    <name type="scientific">Anseongella ginsenosidimutans</name>
    <dbReference type="NCBI Taxonomy" id="496056"/>
    <lineage>
        <taxon>Bacteria</taxon>
        <taxon>Pseudomonadati</taxon>
        <taxon>Bacteroidota</taxon>
        <taxon>Sphingobacteriia</taxon>
        <taxon>Sphingobacteriales</taxon>
        <taxon>Sphingobacteriaceae</taxon>
        <taxon>Anseongella</taxon>
    </lineage>
</organism>
<comment type="caution">
    <text evidence="3">The sequence shown here is derived from an EMBL/GenBank/DDBJ whole genome shotgun (WGS) entry which is preliminary data.</text>
</comment>
<evidence type="ECO:0000313" key="4">
    <source>
        <dbReference type="Proteomes" id="UP000295807"/>
    </source>
</evidence>
<dbReference type="Proteomes" id="UP000295807">
    <property type="component" value="Unassembled WGS sequence"/>
</dbReference>
<dbReference type="OrthoDB" id="9774262at2"/>
<feature type="chain" id="PRO_5020193523" evidence="2">
    <location>
        <begin position="22"/>
        <end position="393"/>
    </location>
</feature>
<keyword evidence="2" id="KW-0732">Signal</keyword>
<dbReference type="EMBL" id="SMAD01000001">
    <property type="protein sequence ID" value="TCS90072.1"/>
    <property type="molecule type" value="Genomic_DNA"/>
</dbReference>